<dbReference type="PROSITE" id="PS51257">
    <property type="entry name" value="PROKAR_LIPOPROTEIN"/>
    <property type="match status" value="1"/>
</dbReference>
<reference evidence="1 2" key="1">
    <citation type="submission" date="2019-12" db="EMBL/GenBank/DDBJ databases">
        <title>The whole genome sequencing of a strain isolated from a Mars analog, Dalangtan Playa.</title>
        <authorList>
            <person name="Huang T."/>
        </authorList>
    </citation>
    <scope>NUCLEOTIDE SEQUENCE [LARGE SCALE GENOMIC DNA]</scope>
    <source>
        <strain evidence="1 2">DP4-553-S</strain>
    </source>
</reference>
<dbReference type="Proteomes" id="UP000665043">
    <property type="component" value="Chromosome"/>
</dbReference>
<keyword evidence="2" id="KW-1185">Reference proteome</keyword>
<gene>
    <name evidence="1" type="ORF">ERJ70_07750</name>
</gene>
<evidence type="ECO:0008006" key="3">
    <source>
        <dbReference type="Google" id="ProtNLM"/>
    </source>
</evidence>
<name>A0ABX7VRQ3_9BACI</name>
<protein>
    <recommendedName>
        <fullName evidence="3">DUF3221 domain-containing protein</fullName>
    </recommendedName>
</protein>
<proteinExistence type="predicted"/>
<evidence type="ECO:0000313" key="2">
    <source>
        <dbReference type="Proteomes" id="UP000665043"/>
    </source>
</evidence>
<evidence type="ECO:0000313" key="1">
    <source>
        <dbReference type="EMBL" id="QTM99203.1"/>
    </source>
</evidence>
<accession>A0ABX7VRQ3</accession>
<dbReference type="EMBL" id="CP046956">
    <property type="protein sequence ID" value="QTM99203.1"/>
    <property type="molecule type" value="Genomic_DNA"/>
</dbReference>
<organism evidence="1 2">
    <name type="scientific">Sediminibacillus dalangtanensis</name>
    <dbReference type="NCBI Taxonomy" id="2729421"/>
    <lineage>
        <taxon>Bacteria</taxon>
        <taxon>Bacillati</taxon>
        <taxon>Bacillota</taxon>
        <taxon>Bacilli</taxon>
        <taxon>Bacillales</taxon>
        <taxon>Bacillaceae</taxon>
        <taxon>Sediminibacillus</taxon>
    </lineage>
</organism>
<sequence>MHKIRLMIALAVSVVLLTGCQQNNEAKKFDVEGEITLIDDEEQLLYIDGNPIMVENPKEFQVGQQVTAELIDTNPSRGWDPEQIVVENIDFNK</sequence>
<dbReference type="RefSeq" id="WP_209368392.1">
    <property type="nucleotide sequence ID" value="NZ_CP046956.1"/>
</dbReference>